<dbReference type="PANTHER" id="PTHR47170">
    <property type="entry name" value="MALONYL-COA ACP TRANSACYLASE, ACP-BINDING"/>
    <property type="match status" value="1"/>
</dbReference>
<dbReference type="PANTHER" id="PTHR47170:SF2">
    <property type="entry name" value="MALONYL-COA:ACP TRANSACYLASE (MAT) DOMAIN-CONTAINING PROTEIN"/>
    <property type="match status" value="1"/>
</dbReference>
<gene>
    <name evidence="1" type="ORF">CVIRNUC_005256</name>
</gene>
<protein>
    <submittedName>
        <fullName evidence="1">Uncharacterized protein</fullName>
    </submittedName>
</protein>
<dbReference type="Gene3D" id="3.30.70.250">
    <property type="entry name" value="Malonyl-CoA ACP transacylase, ACP-binding"/>
    <property type="match status" value="1"/>
</dbReference>
<dbReference type="SUPFAM" id="SSF55048">
    <property type="entry name" value="Probable ACP-binding domain of malonyl-CoA ACP transacylase"/>
    <property type="match status" value="1"/>
</dbReference>
<sequence length="97" mass="10259">MAAAAKLGKPHGMLSVIGLDDAALEAVCSKARAKLGREAVCQIANYLFPTGRVVSGHKSALDEVRPTRPDFTLARAPCSAAGIVKLSKYLIRMVHLS</sequence>
<name>A0AAV1I4M1_9CHLO</name>
<dbReference type="Proteomes" id="UP001314263">
    <property type="component" value="Unassembled WGS sequence"/>
</dbReference>
<dbReference type="InterPro" id="IPR016036">
    <property type="entry name" value="Malonyl_transacylase_ACP-bd"/>
</dbReference>
<evidence type="ECO:0000313" key="1">
    <source>
        <dbReference type="EMBL" id="CAK0781015.1"/>
    </source>
</evidence>
<dbReference type="EMBL" id="CAUYUE010000006">
    <property type="protein sequence ID" value="CAK0781015.1"/>
    <property type="molecule type" value="Genomic_DNA"/>
</dbReference>
<comment type="caution">
    <text evidence="1">The sequence shown here is derived from an EMBL/GenBank/DDBJ whole genome shotgun (WGS) entry which is preliminary data.</text>
</comment>
<dbReference type="AlphaFoldDB" id="A0AAV1I4M1"/>
<dbReference type="InterPro" id="IPR052760">
    <property type="entry name" value="Mitochondrial_malonyltrans"/>
</dbReference>
<accession>A0AAV1I4M1</accession>
<proteinExistence type="predicted"/>
<organism evidence="1 2">
    <name type="scientific">Coccomyxa viridis</name>
    <dbReference type="NCBI Taxonomy" id="1274662"/>
    <lineage>
        <taxon>Eukaryota</taxon>
        <taxon>Viridiplantae</taxon>
        <taxon>Chlorophyta</taxon>
        <taxon>core chlorophytes</taxon>
        <taxon>Trebouxiophyceae</taxon>
        <taxon>Trebouxiophyceae incertae sedis</taxon>
        <taxon>Coccomyxaceae</taxon>
        <taxon>Coccomyxa</taxon>
    </lineage>
</organism>
<evidence type="ECO:0000313" key="2">
    <source>
        <dbReference type="Proteomes" id="UP001314263"/>
    </source>
</evidence>
<reference evidence="1 2" key="1">
    <citation type="submission" date="2023-10" db="EMBL/GenBank/DDBJ databases">
        <authorList>
            <person name="Maclean D."/>
            <person name="Macfadyen A."/>
        </authorList>
    </citation>
    <scope>NUCLEOTIDE SEQUENCE [LARGE SCALE GENOMIC DNA]</scope>
</reference>
<keyword evidence="2" id="KW-1185">Reference proteome</keyword>